<dbReference type="EMBL" id="JAQOMS010000002">
    <property type="protein sequence ID" value="MDC2887806.1"/>
    <property type="molecule type" value="Genomic_DNA"/>
</dbReference>
<organism evidence="2 3">
    <name type="scientific">Psychrosphaera algicola</name>
    <dbReference type="NCBI Taxonomy" id="3023714"/>
    <lineage>
        <taxon>Bacteria</taxon>
        <taxon>Pseudomonadati</taxon>
        <taxon>Pseudomonadota</taxon>
        <taxon>Gammaproteobacteria</taxon>
        <taxon>Alteromonadales</taxon>
        <taxon>Pseudoalteromonadaceae</taxon>
        <taxon>Psychrosphaera</taxon>
    </lineage>
</organism>
<name>A0ABT5F8D8_9GAMM</name>
<keyword evidence="3" id="KW-1185">Reference proteome</keyword>
<dbReference type="Proteomes" id="UP001528411">
    <property type="component" value="Unassembled WGS sequence"/>
</dbReference>
<sequence length="102" mass="12113">MWDGKNRRKGPDNLSIMLNVLNLISWMVFVAALGLFHYARPEVFYLTAMFHDVPVRTVWVASLKHWLLITLYFNVAISMLTLFINQRRSKRASDHRRYNLVF</sequence>
<keyword evidence="1" id="KW-1133">Transmembrane helix</keyword>
<dbReference type="RefSeq" id="WP_272179590.1">
    <property type="nucleotide sequence ID" value="NZ_JAQOMS010000002.1"/>
</dbReference>
<feature type="transmembrane region" description="Helical" evidence="1">
    <location>
        <begin position="20"/>
        <end position="39"/>
    </location>
</feature>
<keyword evidence="1" id="KW-0812">Transmembrane</keyword>
<evidence type="ECO:0000313" key="3">
    <source>
        <dbReference type="Proteomes" id="UP001528411"/>
    </source>
</evidence>
<accession>A0ABT5F8D8</accession>
<proteinExistence type="predicted"/>
<comment type="caution">
    <text evidence="2">The sequence shown here is derived from an EMBL/GenBank/DDBJ whole genome shotgun (WGS) entry which is preliminary data.</text>
</comment>
<feature type="transmembrane region" description="Helical" evidence="1">
    <location>
        <begin position="66"/>
        <end position="84"/>
    </location>
</feature>
<protein>
    <submittedName>
        <fullName evidence="2">Uncharacterized protein</fullName>
    </submittedName>
</protein>
<evidence type="ECO:0000256" key="1">
    <source>
        <dbReference type="SAM" id="Phobius"/>
    </source>
</evidence>
<evidence type="ECO:0000313" key="2">
    <source>
        <dbReference type="EMBL" id="MDC2887806.1"/>
    </source>
</evidence>
<gene>
    <name evidence="2" type="ORF">PN838_01830</name>
</gene>
<reference evidence="2 3" key="1">
    <citation type="submission" date="2023-01" db="EMBL/GenBank/DDBJ databases">
        <title>Psychrosphaera sp. nov., isolated from marine algae.</title>
        <authorList>
            <person name="Bayburt H."/>
            <person name="Choi B.J."/>
            <person name="Kim J.M."/>
            <person name="Choi D.G."/>
            <person name="Jeon C.O."/>
        </authorList>
    </citation>
    <scope>NUCLEOTIDE SEQUENCE [LARGE SCALE GENOMIC DNA]</scope>
    <source>
        <strain evidence="2 3">G1-22</strain>
    </source>
</reference>
<keyword evidence="1" id="KW-0472">Membrane</keyword>